<accession>A0A1C6Z703</accession>
<dbReference type="Pfam" id="PF00419">
    <property type="entry name" value="Fimbrial"/>
    <property type="match status" value="1"/>
</dbReference>
<dbReference type="InterPro" id="IPR000259">
    <property type="entry name" value="Adhesion_dom_fimbrial"/>
</dbReference>
<evidence type="ECO:0000313" key="4">
    <source>
        <dbReference type="Proteomes" id="UP000094844"/>
    </source>
</evidence>
<reference evidence="3 4" key="1">
    <citation type="submission" date="2016-09" db="EMBL/GenBank/DDBJ databases">
        <authorList>
            <person name="Capua I."/>
            <person name="De Benedictis P."/>
            <person name="Joannis T."/>
            <person name="Lombin L.H."/>
            <person name="Cattoli G."/>
        </authorList>
    </citation>
    <scope>NUCLEOTIDE SEQUENCE [LARGE SCALE GENOMIC DNA]</scope>
    <source>
        <strain evidence="3 4">GB001</strain>
    </source>
</reference>
<dbReference type="InterPro" id="IPR008966">
    <property type="entry name" value="Adhesion_dom_sf"/>
</dbReference>
<dbReference type="EMBL" id="FMIQ01000082">
    <property type="protein sequence ID" value="SCM54913.1"/>
    <property type="molecule type" value="Genomic_DNA"/>
</dbReference>
<sequence>MKRNTKYAKVFSTMLILNLLLAPIFGYADEGDTATVEVKGKIFVQPPCHINNDKDIKYEFGKVVVSDVGTDKTKIAHDLKFVCDYSPTAQLFLTVTSQNPVPSITNAIAVNDSGLGVAFFNASYNDTEVDINSPIKITDGTIMSLTAQLINYKPGTELKTGAFSASVILETSFP</sequence>
<feature type="domain" description="Fimbrial-type adhesion" evidence="2">
    <location>
        <begin position="37"/>
        <end position="170"/>
    </location>
</feature>
<feature type="chain" id="PRO_5008751950" evidence="1">
    <location>
        <begin position="29"/>
        <end position="174"/>
    </location>
</feature>
<name>A0A1C6Z703_HAFAL</name>
<dbReference type="AlphaFoldDB" id="A0A1C6Z703"/>
<dbReference type="SUPFAM" id="SSF49401">
    <property type="entry name" value="Bacterial adhesins"/>
    <property type="match status" value="1"/>
</dbReference>
<dbReference type="GO" id="GO:0007155">
    <property type="term" value="P:cell adhesion"/>
    <property type="evidence" value="ECO:0007669"/>
    <property type="project" value="InterPro"/>
</dbReference>
<feature type="signal peptide" evidence="1">
    <location>
        <begin position="1"/>
        <end position="28"/>
    </location>
</feature>
<dbReference type="Proteomes" id="UP000094844">
    <property type="component" value="Unassembled WGS sequence"/>
</dbReference>
<keyword evidence="1" id="KW-0732">Signal</keyword>
<gene>
    <name evidence="3" type="ORF">BN1044_04425</name>
</gene>
<proteinExistence type="predicted"/>
<evidence type="ECO:0000256" key="1">
    <source>
        <dbReference type="SAM" id="SignalP"/>
    </source>
</evidence>
<dbReference type="OrthoDB" id="6465690at2"/>
<organism evidence="3 4">
    <name type="scientific">Hafnia alvei</name>
    <dbReference type="NCBI Taxonomy" id="569"/>
    <lineage>
        <taxon>Bacteria</taxon>
        <taxon>Pseudomonadati</taxon>
        <taxon>Pseudomonadota</taxon>
        <taxon>Gammaproteobacteria</taxon>
        <taxon>Enterobacterales</taxon>
        <taxon>Hafniaceae</taxon>
        <taxon>Hafnia</taxon>
    </lineage>
</organism>
<dbReference type="RefSeq" id="WP_072310500.1">
    <property type="nucleotide sequence ID" value="NZ_FMIQ01000082.1"/>
</dbReference>
<dbReference type="InterPro" id="IPR036937">
    <property type="entry name" value="Adhesion_dom_fimbrial_sf"/>
</dbReference>
<evidence type="ECO:0000313" key="3">
    <source>
        <dbReference type="EMBL" id="SCM54913.1"/>
    </source>
</evidence>
<dbReference type="Gene3D" id="2.60.40.1090">
    <property type="entry name" value="Fimbrial-type adhesion domain"/>
    <property type="match status" value="1"/>
</dbReference>
<protein>
    <submittedName>
        <fullName evidence="3">Fimbrial protein</fullName>
    </submittedName>
</protein>
<evidence type="ECO:0000259" key="2">
    <source>
        <dbReference type="Pfam" id="PF00419"/>
    </source>
</evidence>
<dbReference type="GO" id="GO:0009289">
    <property type="term" value="C:pilus"/>
    <property type="evidence" value="ECO:0007669"/>
    <property type="project" value="InterPro"/>
</dbReference>